<gene>
    <name evidence="1" type="ORF">PDM29_03985</name>
</gene>
<dbReference type="Proteomes" id="UP001302072">
    <property type="component" value="Chromosome"/>
</dbReference>
<sequence>MVIKRFRHILPGYTRPATTRPRPPLPPVPRSLRSALKNHPDHIERLQMALHGVSVAPTTRLPRIEMAVWAIEDRLSRFLAEAKQELDSARCSGDAERFARAEEVEALMTHLCRKNTWMGDEVFAAWFRSL</sequence>
<name>A0ABY9YRV8_9GAMM</name>
<accession>A0ABY9YRV8</accession>
<protein>
    <submittedName>
        <fullName evidence="1">Uncharacterized protein</fullName>
    </submittedName>
</protein>
<dbReference type="EMBL" id="CP115541">
    <property type="protein sequence ID" value="WNH53448.1"/>
    <property type="molecule type" value="Genomic_DNA"/>
</dbReference>
<reference evidence="1 2" key="1">
    <citation type="submission" date="2022-12" db="EMBL/GenBank/DDBJ databases">
        <title>Two new species, Stenotrophomonas aracearum and Stenotrophomonas oahuensis, isolated from Anthurium (Araceae family) in Hawaii.</title>
        <authorList>
            <person name="Chunag S.C."/>
            <person name="Dobhal S."/>
            <person name="Alvarez A."/>
            <person name="Arif M."/>
        </authorList>
    </citation>
    <scope>NUCLEOTIDE SEQUENCE [LARGE SCALE GENOMIC DNA]</scope>
    <source>
        <strain evidence="1 2">A5586</strain>
    </source>
</reference>
<proteinExistence type="predicted"/>
<organism evidence="1 2">
    <name type="scientific">Stenotrophomonas oahuensis</name>
    <dbReference type="NCBI Taxonomy" id="3003271"/>
    <lineage>
        <taxon>Bacteria</taxon>
        <taxon>Pseudomonadati</taxon>
        <taxon>Pseudomonadota</taxon>
        <taxon>Gammaproteobacteria</taxon>
        <taxon>Lysobacterales</taxon>
        <taxon>Lysobacteraceae</taxon>
        <taxon>Stenotrophomonas</taxon>
    </lineage>
</organism>
<keyword evidence="2" id="KW-1185">Reference proteome</keyword>
<evidence type="ECO:0000313" key="2">
    <source>
        <dbReference type="Proteomes" id="UP001302072"/>
    </source>
</evidence>
<dbReference type="RefSeq" id="WP_311192597.1">
    <property type="nucleotide sequence ID" value="NZ_CP115541.1"/>
</dbReference>
<evidence type="ECO:0000313" key="1">
    <source>
        <dbReference type="EMBL" id="WNH53448.1"/>
    </source>
</evidence>